<dbReference type="SUPFAM" id="SSF48652">
    <property type="entry name" value="Tetraspanin"/>
    <property type="match status" value="1"/>
</dbReference>
<feature type="transmembrane region" description="Helical" evidence="11">
    <location>
        <begin position="12"/>
        <end position="34"/>
    </location>
</feature>
<dbReference type="GO" id="GO:0006887">
    <property type="term" value="P:exocytosis"/>
    <property type="evidence" value="ECO:0007669"/>
    <property type="project" value="UniProtKB-KW"/>
</dbReference>
<dbReference type="Pfam" id="PF00335">
    <property type="entry name" value="Tetraspanin"/>
    <property type="match status" value="1"/>
</dbReference>
<accession>A0A815DY44</accession>
<dbReference type="EMBL" id="CAJOAX010002171">
    <property type="protein sequence ID" value="CAF3775980.1"/>
    <property type="molecule type" value="Genomic_DNA"/>
</dbReference>
<feature type="transmembrane region" description="Helical" evidence="11">
    <location>
        <begin position="76"/>
        <end position="101"/>
    </location>
</feature>
<comment type="similarity">
    <text evidence="2">Belongs to the SEC3 family.</text>
</comment>
<evidence type="ECO:0000259" key="13">
    <source>
        <dbReference type="Pfam" id="PF20654"/>
    </source>
</evidence>
<feature type="region of interest" description="Disordered" evidence="10">
    <location>
        <begin position="427"/>
        <end position="455"/>
    </location>
</feature>
<dbReference type="Pfam" id="PF20654">
    <property type="entry name" value="Sec3_C-term"/>
    <property type="match status" value="1"/>
</dbReference>
<dbReference type="InterPro" id="IPR018499">
    <property type="entry name" value="Tetraspanin/Peripherin"/>
</dbReference>
<dbReference type="Proteomes" id="UP000663823">
    <property type="component" value="Unassembled WGS sequence"/>
</dbReference>
<feature type="compositionally biased region" description="Low complexity" evidence="10">
    <location>
        <begin position="445"/>
        <end position="455"/>
    </location>
</feature>
<evidence type="ECO:0000256" key="8">
    <source>
        <dbReference type="ARBA" id="ARBA00023136"/>
    </source>
</evidence>
<evidence type="ECO:0000256" key="11">
    <source>
        <dbReference type="SAM" id="Phobius"/>
    </source>
</evidence>
<comment type="subcellular location">
    <subcellularLocation>
        <location evidence="1">Membrane</location>
        <topology evidence="1">Multi-pass membrane protein</topology>
    </subcellularLocation>
</comment>
<gene>
    <name evidence="15" type="ORF">OTI717_LOCUS16921</name>
    <name evidence="14" type="ORF">RFH988_LOCUS29869</name>
</gene>
<evidence type="ECO:0000256" key="9">
    <source>
        <dbReference type="SAM" id="Coils"/>
    </source>
</evidence>
<feature type="transmembrane region" description="Helical" evidence="11">
    <location>
        <begin position="46"/>
        <end position="70"/>
    </location>
</feature>
<keyword evidence="8 11" id="KW-0472">Membrane</keyword>
<dbReference type="OrthoDB" id="27109at2759"/>
<keyword evidence="4" id="KW-0268">Exocytosis</keyword>
<keyword evidence="7 9" id="KW-0175">Coiled coil</keyword>
<dbReference type="GO" id="GO:0005546">
    <property type="term" value="F:phosphatidylinositol-4,5-bisphosphate binding"/>
    <property type="evidence" value="ECO:0007669"/>
    <property type="project" value="TreeGrafter"/>
</dbReference>
<feature type="domain" description="Exocyst complex component Sec3 coiled-coil" evidence="12">
    <location>
        <begin position="486"/>
        <end position="616"/>
    </location>
</feature>
<evidence type="ECO:0000256" key="6">
    <source>
        <dbReference type="ARBA" id="ARBA00022989"/>
    </source>
</evidence>
<keyword evidence="6 11" id="KW-1133">Transmembrane helix</keyword>
<evidence type="ECO:0000313" key="15">
    <source>
        <dbReference type="EMBL" id="CAF3775980.1"/>
    </source>
</evidence>
<name>A0A815DY44_9BILA</name>
<sequence>MVKTIRTLSFAVMVSILIFAIIHLGVSIGIIVRYRKYGDVFRPQIGLSGFNIAISVFGLLAGIFGIVAMTMRSRTFGIIAAIMAGITGVFAIASLVSALVINAKSLSYVSSRFGDHMMNYKNSENSKNITDRLQYTYTCCGINTWLDWSYVDLNSTSPMTTTMEMTTTASIVTSAADVTESVVPVIRNEPSNVRRKRQETPPYGGIPGLPITFGVFLPKSCCSSDAFLTNSTSDAYCLSNANNVPNKFYQIGCAKQIDVIAGNQAMGFGVINSFMVVLAFVAMPLVMQDLKVIQTKLNDDLFSTTQETCLALCRVQDITKKSKDKMYILCACIYQKADPQPTLHIVRLGEKTNEIAKKKINILLSDIKTIDYAPVINDKRQQSSLCIDIITTDREFSFLALTSEEKKEFFTNLRKITAHYLKHSRDKPKYLNTPNDDNDLIGNTSNLESLSSRPSLPETWDAITQQEEQDLTNLMSENDFAIKDAERFVDMLQQRLTDLDVANVETVMASEKGAVQLMNMLDKAVEEISKIDGRLGLYEKKLSTVADAVKIMSRKDSLIQIETANVQKLTEALENLLEMQDFSEDNIQLLQNSDLTNDNDRTKCIHAATLLTQALAVQLQPGMEKMSAIRQRRDLLEQTQKAFSLRCKNFLSSKFVFHAQEYGDRFELGGNELPHHGEKVTRPLLPFSPLCQWLKISSPNHFKDVCQAYISQIRPIYAREIRGFFESAKLGVTRGVVAMPPEKRSVGSVSTLNTIRRDKQHTQSQLSSSIPDYDPFSLRNSTKEFRTRCDKIFQRVLMQIAPVVREEQLFCVNFFNFLEEETISNENAPDSTESIENFSSSGLKQMLSELFEPFDNEIKTLISHIKNVDPFTVLYLFVRMSENTIAVQSFGAFLNKLFAGNLILLKREVDSYINDVCLRINEYRPGKNRRVGILPFVNYFADFTEEAEVIFDKSARAVDLHRVYKNLVAAIFRGIEDCAATMVHDAKTPDSMVRLENYHQMQHIMGINKLSALENEKQEARKHYNTAKADYEREYCRFPFERLHNFFERVDELRKRLAKDEDVQFQSDCSVIELRRLVREHPPKEVKRGLENLYKKIEKHLSENSSLMQAIWHDIQTLVLEEHQRMTKLIELCYPNSNIQLDFTVEHLLTFFTETAHTSL</sequence>
<evidence type="ECO:0000256" key="10">
    <source>
        <dbReference type="SAM" id="MobiDB-lite"/>
    </source>
</evidence>
<feature type="domain" description="Exocyst complex component Sec3 C-terminal" evidence="13">
    <location>
        <begin position="839"/>
        <end position="1136"/>
    </location>
</feature>
<dbReference type="GO" id="GO:0000145">
    <property type="term" value="C:exocyst"/>
    <property type="evidence" value="ECO:0007669"/>
    <property type="project" value="InterPro"/>
</dbReference>
<organism evidence="14 16">
    <name type="scientific">Rotaria sordida</name>
    <dbReference type="NCBI Taxonomy" id="392033"/>
    <lineage>
        <taxon>Eukaryota</taxon>
        <taxon>Metazoa</taxon>
        <taxon>Spiralia</taxon>
        <taxon>Gnathifera</taxon>
        <taxon>Rotifera</taxon>
        <taxon>Eurotatoria</taxon>
        <taxon>Bdelloidea</taxon>
        <taxon>Philodinida</taxon>
        <taxon>Philodinidae</taxon>
        <taxon>Rotaria</taxon>
    </lineage>
</organism>
<dbReference type="InterPro" id="IPR008952">
    <property type="entry name" value="Tetraspanin_EC2_sf"/>
</dbReference>
<reference evidence="14" key="1">
    <citation type="submission" date="2021-02" db="EMBL/GenBank/DDBJ databases">
        <authorList>
            <person name="Nowell W R."/>
        </authorList>
    </citation>
    <scope>NUCLEOTIDE SEQUENCE</scope>
</reference>
<evidence type="ECO:0000256" key="1">
    <source>
        <dbReference type="ARBA" id="ARBA00004141"/>
    </source>
</evidence>
<dbReference type="GO" id="GO:0005886">
    <property type="term" value="C:plasma membrane"/>
    <property type="evidence" value="ECO:0007669"/>
    <property type="project" value="TreeGrafter"/>
</dbReference>
<evidence type="ECO:0008006" key="17">
    <source>
        <dbReference type="Google" id="ProtNLM"/>
    </source>
</evidence>
<evidence type="ECO:0000256" key="3">
    <source>
        <dbReference type="ARBA" id="ARBA00022448"/>
    </source>
</evidence>
<evidence type="ECO:0000259" key="12">
    <source>
        <dbReference type="Pfam" id="PF09763"/>
    </source>
</evidence>
<dbReference type="PANTHER" id="PTHR16092:SF14">
    <property type="entry name" value="EXOCYST COMPLEX COMPONENT 1 ISOFORM X1"/>
    <property type="match status" value="1"/>
</dbReference>
<evidence type="ECO:0000256" key="7">
    <source>
        <dbReference type="ARBA" id="ARBA00023054"/>
    </source>
</evidence>
<proteinExistence type="inferred from homology"/>
<dbReference type="InterPro" id="IPR048628">
    <property type="entry name" value="Sec3_C"/>
</dbReference>
<comment type="caution">
    <text evidence="14">The sequence shown here is derived from an EMBL/GenBank/DDBJ whole genome shotgun (WGS) entry which is preliminary data.</text>
</comment>
<evidence type="ECO:0000313" key="16">
    <source>
        <dbReference type="Proteomes" id="UP000663882"/>
    </source>
</evidence>
<protein>
    <recommendedName>
        <fullName evidence="17">Exocyst complex component Sec3 PIP2-binding N-terminal domain-containing protein</fullName>
    </recommendedName>
</protein>
<dbReference type="Pfam" id="PF09763">
    <property type="entry name" value="Sec3_CC"/>
    <property type="match status" value="1"/>
</dbReference>
<evidence type="ECO:0000256" key="4">
    <source>
        <dbReference type="ARBA" id="ARBA00022483"/>
    </source>
</evidence>
<dbReference type="EMBL" id="CAJNOO010002878">
    <property type="protein sequence ID" value="CAF1303804.1"/>
    <property type="molecule type" value="Genomic_DNA"/>
</dbReference>
<evidence type="ECO:0000313" key="14">
    <source>
        <dbReference type="EMBL" id="CAF1303804.1"/>
    </source>
</evidence>
<evidence type="ECO:0000256" key="2">
    <source>
        <dbReference type="ARBA" id="ARBA00006518"/>
    </source>
</evidence>
<feature type="transmembrane region" description="Helical" evidence="11">
    <location>
        <begin position="265"/>
        <end position="287"/>
    </location>
</feature>
<dbReference type="AlphaFoldDB" id="A0A815DY44"/>
<dbReference type="InterPro" id="IPR019160">
    <property type="entry name" value="Sec3_CC"/>
</dbReference>
<feature type="coiled-coil region" evidence="9">
    <location>
        <begin position="559"/>
        <end position="593"/>
    </location>
</feature>
<dbReference type="Gene3D" id="1.10.1450.10">
    <property type="entry name" value="Tetraspanin"/>
    <property type="match status" value="1"/>
</dbReference>
<dbReference type="PANTHER" id="PTHR16092">
    <property type="entry name" value="SEC3/SYNTAXIN-RELATED"/>
    <property type="match status" value="1"/>
</dbReference>
<keyword evidence="3" id="KW-0813">Transport</keyword>
<keyword evidence="5 11" id="KW-0812">Transmembrane</keyword>
<evidence type="ECO:0000256" key="5">
    <source>
        <dbReference type="ARBA" id="ARBA00022692"/>
    </source>
</evidence>
<dbReference type="Proteomes" id="UP000663882">
    <property type="component" value="Unassembled WGS sequence"/>
</dbReference>
<dbReference type="GO" id="GO:0006893">
    <property type="term" value="P:Golgi to plasma membrane transport"/>
    <property type="evidence" value="ECO:0007669"/>
    <property type="project" value="TreeGrafter"/>
</dbReference>